<name>A0A226EAW5_FOLCA</name>
<dbReference type="AlphaFoldDB" id="A0A226EAW5"/>
<gene>
    <name evidence="1" type="ORF">Fcan01_11467</name>
</gene>
<comment type="caution">
    <text evidence="1">The sequence shown here is derived from an EMBL/GenBank/DDBJ whole genome shotgun (WGS) entry which is preliminary data.</text>
</comment>
<accession>A0A226EAW5</accession>
<dbReference type="Proteomes" id="UP000198287">
    <property type="component" value="Unassembled WGS sequence"/>
</dbReference>
<dbReference type="EMBL" id="LNIX01000005">
    <property type="protein sequence ID" value="OXA54549.1"/>
    <property type="molecule type" value="Genomic_DNA"/>
</dbReference>
<evidence type="ECO:0000313" key="1">
    <source>
        <dbReference type="EMBL" id="OXA54549.1"/>
    </source>
</evidence>
<reference evidence="1 2" key="1">
    <citation type="submission" date="2015-12" db="EMBL/GenBank/DDBJ databases">
        <title>The genome of Folsomia candida.</title>
        <authorList>
            <person name="Faddeeva A."/>
            <person name="Derks M.F."/>
            <person name="Anvar Y."/>
            <person name="Smit S."/>
            <person name="Van Straalen N."/>
            <person name="Roelofs D."/>
        </authorList>
    </citation>
    <scope>NUCLEOTIDE SEQUENCE [LARGE SCALE GENOMIC DNA]</scope>
    <source>
        <strain evidence="1 2">VU population</strain>
        <tissue evidence="1">Whole body</tissue>
    </source>
</reference>
<sequence>MSYLLIDWVDELPKTYSVVLCNRLEDESLRSDPSKLVGKTVQILWNRGKSYPGLVLKIGTDEEVLVREADELAIKAASENQVVSTSRRGKKRGADRADKIEEIVSASLRLEEEANRPTDTTINSIDEVGTAPEGDSINYEEKYRELKVELYPDSGVFLPSSDLAAIKIASNKPTCNANQGQVPLPEIDVGRRNAVINYVLKEEGFDAPPTTGNIEADGIFLKAKKTTHKEISKSLTELLRQEHKQRVISNYRLVT</sequence>
<dbReference type="OrthoDB" id="8890632at2759"/>
<organism evidence="1 2">
    <name type="scientific">Folsomia candida</name>
    <name type="common">Springtail</name>
    <dbReference type="NCBI Taxonomy" id="158441"/>
    <lineage>
        <taxon>Eukaryota</taxon>
        <taxon>Metazoa</taxon>
        <taxon>Ecdysozoa</taxon>
        <taxon>Arthropoda</taxon>
        <taxon>Hexapoda</taxon>
        <taxon>Collembola</taxon>
        <taxon>Entomobryomorpha</taxon>
        <taxon>Isotomoidea</taxon>
        <taxon>Isotomidae</taxon>
        <taxon>Proisotominae</taxon>
        <taxon>Folsomia</taxon>
    </lineage>
</organism>
<evidence type="ECO:0000313" key="2">
    <source>
        <dbReference type="Proteomes" id="UP000198287"/>
    </source>
</evidence>
<proteinExistence type="predicted"/>
<keyword evidence="2" id="KW-1185">Reference proteome</keyword>
<protein>
    <submittedName>
        <fullName evidence="1">Uncharacterized protein</fullName>
    </submittedName>
</protein>